<protein>
    <recommendedName>
        <fullName evidence="2">Fungal lipase-type domain-containing protein</fullName>
    </recommendedName>
</protein>
<name>A0A4U5NVQ6_STECR</name>
<dbReference type="PANTHER" id="PTHR45908:SF8">
    <property type="entry name" value="FUNGAL LIPASE-LIKE DOMAIN-CONTAINING PROTEIN"/>
    <property type="match status" value="1"/>
</dbReference>
<keyword evidence="4" id="KW-1185">Reference proteome</keyword>
<dbReference type="InterPro" id="IPR029058">
    <property type="entry name" value="AB_hydrolase_fold"/>
</dbReference>
<evidence type="ECO:0000256" key="1">
    <source>
        <dbReference type="SAM" id="SignalP"/>
    </source>
</evidence>
<organism evidence="3 4">
    <name type="scientific">Steinernema carpocapsae</name>
    <name type="common">Entomopathogenic nematode</name>
    <dbReference type="NCBI Taxonomy" id="34508"/>
    <lineage>
        <taxon>Eukaryota</taxon>
        <taxon>Metazoa</taxon>
        <taxon>Ecdysozoa</taxon>
        <taxon>Nematoda</taxon>
        <taxon>Chromadorea</taxon>
        <taxon>Rhabditida</taxon>
        <taxon>Tylenchina</taxon>
        <taxon>Panagrolaimomorpha</taxon>
        <taxon>Strongyloidoidea</taxon>
        <taxon>Steinernematidae</taxon>
        <taxon>Steinernema</taxon>
    </lineage>
</organism>
<feature type="signal peptide" evidence="1">
    <location>
        <begin position="1"/>
        <end position="18"/>
    </location>
</feature>
<dbReference type="OrthoDB" id="5866690at2759"/>
<accession>A0A4U5NVQ6</accession>
<feature type="chain" id="PRO_5020910317" description="Fungal lipase-type domain-containing protein" evidence="1">
    <location>
        <begin position="19"/>
        <end position="319"/>
    </location>
</feature>
<feature type="domain" description="Fungal lipase-type" evidence="2">
    <location>
        <begin position="115"/>
        <end position="250"/>
    </location>
</feature>
<keyword evidence="1" id="KW-0732">Signal</keyword>
<gene>
    <name evidence="3" type="ORF">L596_011767</name>
</gene>
<evidence type="ECO:0000259" key="2">
    <source>
        <dbReference type="Pfam" id="PF01764"/>
    </source>
</evidence>
<evidence type="ECO:0000313" key="4">
    <source>
        <dbReference type="Proteomes" id="UP000298663"/>
    </source>
</evidence>
<reference evidence="3 4" key="1">
    <citation type="journal article" date="2015" name="Genome Biol.">
        <title>Comparative genomics of Steinernema reveals deeply conserved gene regulatory networks.</title>
        <authorList>
            <person name="Dillman A.R."/>
            <person name="Macchietto M."/>
            <person name="Porter C.F."/>
            <person name="Rogers A."/>
            <person name="Williams B."/>
            <person name="Antoshechkin I."/>
            <person name="Lee M.M."/>
            <person name="Goodwin Z."/>
            <person name="Lu X."/>
            <person name="Lewis E.E."/>
            <person name="Goodrich-Blair H."/>
            <person name="Stock S.P."/>
            <person name="Adams B.J."/>
            <person name="Sternberg P.W."/>
            <person name="Mortazavi A."/>
        </authorList>
    </citation>
    <scope>NUCLEOTIDE SEQUENCE [LARGE SCALE GENOMIC DNA]</scope>
    <source>
        <strain evidence="3 4">ALL</strain>
    </source>
</reference>
<dbReference type="AlphaFoldDB" id="A0A4U5NVQ6"/>
<dbReference type="STRING" id="34508.A0A4U5NVQ6"/>
<reference evidence="3 4" key="2">
    <citation type="journal article" date="2019" name="G3 (Bethesda)">
        <title>Hybrid Assembly of the Genome of the Entomopathogenic Nematode Steinernema carpocapsae Identifies the X-Chromosome.</title>
        <authorList>
            <person name="Serra L."/>
            <person name="Macchietto M."/>
            <person name="Macias-Munoz A."/>
            <person name="McGill C.J."/>
            <person name="Rodriguez I.M."/>
            <person name="Rodriguez B."/>
            <person name="Murad R."/>
            <person name="Mortazavi A."/>
        </authorList>
    </citation>
    <scope>NUCLEOTIDE SEQUENCE [LARGE SCALE GENOMIC DNA]</scope>
    <source>
        <strain evidence="3 4">ALL</strain>
    </source>
</reference>
<dbReference type="GO" id="GO:0006629">
    <property type="term" value="P:lipid metabolic process"/>
    <property type="evidence" value="ECO:0007669"/>
    <property type="project" value="InterPro"/>
</dbReference>
<proteinExistence type="predicted"/>
<dbReference type="Proteomes" id="UP000298663">
    <property type="component" value="Unassembled WGS sequence"/>
</dbReference>
<dbReference type="EMBL" id="AZBU02000003">
    <property type="protein sequence ID" value="TKR87360.1"/>
    <property type="molecule type" value="Genomic_DNA"/>
</dbReference>
<evidence type="ECO:0000313" key="3">
    <source>
        <dbReference type="EMBL" id="TKR87360.1"/>
    </source>
</evidence>
<comment type="caution">
    <text evidence="3">The sequence shown here is derived from an EMBL/GenBank/DDBJ whole genome shotgun (WGS) entry which is preliminary data.</text>
</comment>
<dbReference type="InterPro" id="IPR002921">
    <property type="entry name" value="Fungal_lipase-type"/>
</dbReference>
<sequence length="319" mass="35577">MKPVSSLFCVFLVAGATALVILPRPEMKQKAMEEFSSLTSVLDTLPSAIFDENLVRHKMYPMAAAAYSDSPDKCVKNVFNNATFVRQVTKVCDWDHDDTCSAFVAVSHDDRAIIIAYRGTTNFIQLITEAGETLNEHIEFLTGGKVSKYFFDAFNIVWHSGIKHSYLGLRAQFPDYELWVTGHSLGGAMASLCAASVVKLGLAKQENVKLVTLGQPRTGNKVYAQAHDQLLSYTFRVVHKRDMVPHLPILDFENFHHHKSEVWYDNNMSPSTTPTSICYADESDECSNGLIFTLSGPDHLKYYGHKVSKFGYSGCTLTP</sequence>
<dbReference type="CDD" id="cd00519">
    <property type="entry name" value="Lipase_3"/>
    <property type="match status" value="1"/>
</dbReference>
<dbReference type="Gene3D" id="3.40.50.1820">
    <property type="entry name" value="alpha/beta hydrolase"/>
    <property type="match status" value="1"/>
</dbReference>
<dbReference type="Pfam" id="PF01764">
    <property type="entry name" value="Lipase_3"/>
    <property type="match status" value="1"/>
</dbReference>
<dbReference type="PANTHER" id="PTHR45908">
    <property type="entry name" value="PROTEIN CBG11750-RELATED"/>
    <property type="match status" value="1"/>
</dbReference>
<dbReference type="SUPFAM" id="SSF53474">
    <property type="entry name" value="alpha/beta-Hydrolases"/>
    <property type="match status" value="1"/>
</dbReference>